<organism evidence="4 5">
    <name type="scientific">Novosphingobium sediminicola</name>
    <dbReference type="NCBI Taxonomy" id="563162"/>
    <lineage>
        <taxon>Bacteria</taxon>
        <taxon>Pseudomonadati</taxon>
        <taxon>Pseudomonadota</taxon>
        <taxon>Alphaproteobacteria</taxon>
        <taxon>Sphingomonadales</taxon>
        <taxon>Sphingomonadaceae</taxon>
        <taxon>Novosphingobium</taxon>
    </lineage>
</organism>
<dbReference type="RefSeq" id="WP_183622519.1">
    <property type="nucleotide sequence ID" value="NZ_JACIDX010000002.1"/>
</dbReference>
<evidence type="ECO:0000256" key="1">
    <source>
        <dbReference type="ARBA" id="ARBA00022729"/>
    </source>
</evidence>
<feature type="signal peptide" evidence="2">
    <location>
        <begin position="1"/>
        <end position="21"/>
    </location>
</feature>
<feature type="domain" description="Outer membrane protein beta-barrel" evidence="3">
    <location>
        <begin position="7"/>
        <end position="181"/>
    </location>
</feature>
<dbReference type="InterPro" id="IPR011250">
    <property type="entry name" value="OMP/PagP_B-barrel"/>
</dbReference>
<dbReference type="EMBL" id="JACIDX010000002">
    <property type="protein sequence ID" value="MBB3953680.1"/>
    <property type="molecule type" value="Genomic_DNA"/>
</dbReference>
<sequence>MKAIAPAALALAILASAPAHAEAARGPRIEAKVGYDSTSIEFVGWSVSPSGFAYGGEVGYDLPVSKNISLGADAEITGTTTQYRMGDYKLEFGRDLYAGGRITVAATRNVNLYAKVGYANLRSIETLGPLGVTGNGDGVRFGGGAQYLFDKNFYASVEYRYTNYQANVSRNQVLTGIGYRF</sequence>
<name>A0A7W6G542_9SPHN</name>
<accession>A0A7W6G542</accession>
<evidence type="ECO:0000256" key="2">
    <source>
        <dbReference type="SAM" id="SignalP"/>
    </source>
</evidence>
<reference evidence="4 5" key="1">
    <citation type="submission" date="2020-08" db="EMBL/GenBank/DDBJ databases">
        <title>Genomic Encyclopedia of Type Strains, Phase IV (KMG-IV): sequencing the most valuable type-strain genomes for metagenomic binning, comparative biology and taxonomic classification.</title>
        <authorList>
            <person name="Goeker M."/>
        </authorList>
    </citation>
    <scope>NUCLEOTIDE SEQUENCE [LARGE SCALE GENOMIC DNA]</scope>
    <source>
        <strain evidence="4 5">DSM 27057</strain>
    </source>
</reference>
<dbReference type="AlphaFoldDB" id="A0A7W6G542"/>
<keyword evidence="5" id="KW-1185">Reference proteome</keyword>
<evidence type="ECO:0000313" key="5">
    <source>
        <dbReference type="Proteomes" id="UP000548867"/>
    </source>
</evidence>
<evidence type="ECO:0000313" key="4">
    <source>
        <dbReference type="EMBL" id="MBB3953680.1"/>
    </source>
</evidence>
<dbReference type="Pfam" id="PF13505">
    <property type="entry name" value="OMP_b-brl"/>
    <property type="match status" value="1"/>
</dbReference>
<evidence type="ECO:0000259" key="3">
    <source>
        <dbReference type="Pfam" id="PF13505"/>
    </source>
</evidence>
<dbReference type="Proteomes" id="UP000548867">
    <property type="component" value="Unassembled WGS sequence"/>
</dbReference>
<proteinExistence type="predicted"/>
<dbReference type="SUPFAM" id="SSF56925">
    <property type="entry name" value="OMPA-like"/>
    <property type="match status" value="1"/>
</dbReference>
<protein>
    <submittedName>
        <fullName evidence="4">Outer membrane immunogenic protein</fullName>
    </submittedName>
</protein>
<dbReference type="Gene3D" id="2.40.160.20">
    <property type="match status" value="1"/>
</dbReference>
<feature type="chain" id="PRO_5030892568" evidence="2">
    <location>
        <begin position="22"/>
        <end position="181"/>
    </location>
</feature>
<gene>
    <name evidence="4" type="ORF">GGR38_000607</name>
</gene>
<keyword evidence="1 2" id="KW-0732">Signal</keyword>
<comment type="caution">
    <text evidence="4">The sequence shown here is derived from an EMBL/GenBank/DDBJ whole genome shotgun (WGS) entry which is preliminary data.</text>
</comment>
<dbReference type="InterPro" id="IPR027385">
    <property type="entry name" value="Beta-barrel_OMP"/>
</dbReference>